<name>A0A5N6MTN8_9MICC</name>
<reference evidence="1 2" key="1">
    <citation type="submission" date="2019-08" db="EMBL/GenBank/DDBJ databases">
        <title>Arthrobacter sp. nov., isolated from plateau pika and Tibetan wild ass.</title>
        <authorList>
            <person name="Ge Y."/>
        </authorList>
    </citation>
    <scope>NUCLEOTIDE SEQUENCE [LARGE SCALE GENOMIC DNA]</scope>
    <source>
        <strain evidence="1 2">785</strain>
    </source>
</reference>
<dbReference type="PANTHER" id="PTHR43657:SF1">
    <property type="entry name" value="ALTERED INHERITANCE OF MITOCHONDRIA PROTEIN 24, MITOCHONDRIAL"/>
    <property type="match status" value="1"/>
</dbReference>
<comment type="caution">
    <text evidence="1">The sequence shown here is derived from an EMBL/GenBank/DDBJ whole genome shotgun (WGS) entry which is preliminary data.</text>
</comment>
<evidence type="ECO:0000313" key="1">
    <source>
        <dbReference type="EMBL" id="KAD4059691.1"/>
    </source>
</evidence>
<protein>
    <submittedName>
        <fullName evidence="1">TIGR00266 family protein</fullName>
    </submittedName>
</protein>
<organism evidence="1 2">
    <name type="scientific">Arthrobacter yangruifuii</name>
    <dbReference type="NCBI Taxonomy" id="2606616"/>
    <lineage>
        <taxon>Bacteria</taxon>
        <taxon>Bacillati</taxon>
        <taxon>Actinomycetota</taxon>
        <taxon>Actinomycetes</taxon>
        <taxon>Micrococcales</taxon>
        <taxon>Micrococcaceae</taxon>
        <taxon>Arthrobacter</taxon>
    </lineage>
</organism>
<gene>
    <name evidence="1" type="ORF">GD627_00860</name>
</gene>
<dbReference type="AlphaFoldDB" id="A0A5N6MTN8"/>
<dbReference type="NCBIfam" id="TIGR00266">
    <property type="entry name" value="TIGR00266 family protein"/>
    <property type="match status" value="1"/>
</dbReference>
<sequence>MHPLSAARLCLRSLPPPGGRGLRDSGTIHSYSLRGISPRSSCWGTLRARAPRFSGALPVGFGTIRGSGPTPDAYEVIVKVEIRHSPAYAVARCFLAPHEAMKVQPGAMMAHSFGVTLAAKADGGFMKGLGKMMGGESFLTTVFTAPAQGGWVDVISNTVGDVVSVEVDDTTGFRLTKGAWLANDGNLEVGPDASLNGMFSGSGLIVLRVSGQGNLLVSSYGALDVVSLKAGEGFTLDTGHLVGWESSVQMRTRKSAGILNSLKSGEGLVVDLQGPGDVIMQTRVFSPV</sequence>
<dbReference type="SUPFAM" id="SSF51219">
    <property type="entry name" value="TRAP-like"/>
    <property type="match status" value="1"/>
</dbReference>
<dbReference type="InterPro" id="IPR036983">
    <property type="entry name" value="AIM24_sf"/>
</dbReference>
<dbReference type="Gene3D" id="3.60.160.10">
    <property type="entry name" value="Mitochondrial biogenesis AIM24"/>
    <property type="match status" value="1"/>
</dbReference>
<accession>A0A5N6MTN8</accession>
<dbReference type="InterPro" id="IPR016031">
    <property type="entry name" value="Trp_RNA-bd_attenuator-like_dom"/>
</dbReference>
<dbReference type="PANTHER" id="PTHR43657">
    <property type="entry name" value="TRYPTOPHAN RNA-BINDING ATTENUATOR PROTEIN-LIKE PROTEIN"/>
    <property type="match status" value="1"/>
</dbReference>
<proteinExistence type="predicted"/>
<dbReference type="Proteomes" id="UP000326852">
    <property type="component" value="Unassembled WGS sequence"/>
</dbReference>
<dbReference type="EMBL" id="VTFX01000001">
    <property type="protein sequence ID" value="KAD4059691.1"/>
    <property type="molecule type" value="Genomic_DNA"/>
</dbReference>
<dbReference type="InterPro" id="IPR002838">
    <property type="entry name" value="AIM24"/>
</dbReference>
<evidence type="ECO:0000313" key="2">
    <source>
        <dbReference type="Proteomes" id="UP000326852"/>
    </source>
</evidence>
<keyword evidence="2" id="KW-1185">Reference proteome</keyword>
<dbReference type="Pfam" id="PF01987">
    <property type="entry name" value="AIM24"/>
    <property type="match status" value="1"/>
</dbReference>